<evidence type="ECO:0000313" key="4">
    <source>
        <dbReference type="EMBL" id="TCO65477.1"/>
    </source>
</evidence>
<comment type="caution">
    <text evidence="4">The sequence shown here is derived from an EMBL/GenBank/DDBJ whole genome shotgun (WGS) entry which is preliminary data.</text>
</comment>
<dbReference type="AlphaFoldDB" id="A0A4R2K1A8"/>
<dbReference type="GO" id="GO:0003700">
    <property type="term" value="F:DNA-binding transcription factor activity"/>
    <property type="evidence" value="ECO:0007669"/>
    <property type="project" value="TreeGrafter"/>
</dbReference>
<dbReference type="Proteomes" id="UP000295680">
    <property type="component" value="Unassembled WGS sequence"/>
</dbReference>
<dbReference type="PROSITE" id="PS50977">
    <property type="entry name" value="HTH_TETR_2"/>
    <property type="match status" value="1"/>
</dbReference>
<feature type="DNA-binding region" description="H-T-H motif" evidence="2">
    <location>
        <begin position="31"/>
        <end position="50"/>
    </location>
</feature>
<organism evidence="4 5">
    <name type="scientific">Actinocrispum wychmicini</name>
    <dbReference type="NCBI Taxonomy" id="1213861"/>
    <lineage>
        <taxon>Bacteria</taxon>
        <taxon>Bacillati</taxon>
        <taxon>Actinomycetota</taxon>
        <taxon>Actinomycetes</taxon>
        <taxon>Pseudonocardiales</taxon>
        <taxon>Pseudonocardiaceae</taxon>
        <taxon>Actinocrispum</taxon>
    </lineage>
</organism>
<dbReference type="Gene3D" id="1.10.357.10">
    <property type="entry name" value="Tetracycline Repressor, domain 2"/>
    <property type="match status" value="1"/>
</dbReference>
<dbReference type="OrthoDB" id="4542210at2"/>
<feature type="domain" description="HTH tetR-type" evidence="3">
    <location>
        <begin position="8"/>
        <end position="68"/>
    </location>
</feature>
<keyword evidence="1 2" id="KW-0238">DNA-binding</keyword>
<proteinExistence type="predicted"/>
<evidence type="ECO:0000256" key="1">
    <source>
        <dbReference type="ARBA" id="ARBA00023125"/>
    </source>
</evidence>
<reference evidence="4 5" key="1">
    <citation type="submission" date="2019-03" db="EMBL/GenBank/DDBJ databases">
        <title>Genomic Encyclopedia of Type Strains, Phase IV (KMG-IV): sequencing the most valuable type-strain genomes for metagenomic binning, comparative biology and taxonomic classification.</title>
        <authorList>
            <person name="Goeker M."/>
        </authorList>
    </citation>
    <scope>NUCLEOTIDE SEQUENCE [LARGE SCALE GENOMIC DNA]</scope>
    <source>
        <strain evidence="4 5">DSM 45934</strain>
    </source>
</reference>
<evidence type="ECO:0000313" key="5">
    <source>
        <dbReference type="Proteomes" id="UP000295680"/>
    </source>
</evidence>
<dbReference type="Pfam" id="PF00440">
    <property type="entry name" value="TetR_N"/>
    <property type="match status" value="1"/>
</dbReference>
<dbReference type="SUPFAM" id="SSF46689">
    <property type="entry name" value="Homeodomain-like"/>
    <property type="match status" value="1"/>
</dbReference>
<dbReference type="PANTHER" id="PTHR30055:SF209">
    <property type="entry name" value="POSSIBLE TRANSCRIPTIONAL REGULATORY PROTEIN (PROBABLY TETR-FAMILY)"/>
    <property type="match status" value="1"/>
</dbReference>
<evidence type="ECO:0000256" key="2">
    <source>
        <dbReference type="PROSITE-ProRule" id="PRU00335"/>
    </source>
</evidence>
<dbReference type="PANTHER" id="PTHR30055">
    <property type="entry name" value="HTH-TYPE TRANSCRIPTIONAL REGULATOR RUTR"/>
    <property type="match status" value="1"/>
</dbReference>
<name>A0A4R2K1A8_9PSEU</name>
<protein>
    <submittedName>
        <fullName evidence="4">TetR family transcriptional regulator</fullName>
    </submittedName>
</protein>
<sequence>MPERADAARNRAAILAAAERLLSEHDPADVSIEDIARAAGVGKGTVFHRFGSRTALMRELVEERAKTLLDAMADGPPPLGPGAPAAERLIAFFDAVMVLATRNIGLIAAYEQAEEGGRQASDVYQRWHRHVGGLIAAARPDLDADLMAHILLGSLHSDLVIHLIRRGETGRLRKTLHQLVFALLAGGGKLVG</sequence>
<gene>
    <name evidence="4" type="ORF">EV192_1011269</name>
</gene>
<dbReference type="InterPro" id="IPR001647">
    <property type="entry name" value="HTH_TetR"/>
</dbReference>
<dbReference type="InterPro" id="IPR036271">
    <property type="entry name" value="Tet_transcr_reg_TetR-rel_C_sf"/>
</dbReference>
<dbReference type="PRINTS" id="PR00455">
    <property type="entry name" value="HTHTETR"/>
</dbReference>
<dbReference type="SUPFAM" id="SSF48498">
    <property type="entry name" value="Tetracyclin repressor-like, C-terminal domain"/>
    <property type="match status" value="1"/>
</dbReference>
<dbReference type="GO" id="GO:0000976">
    <property type="term" value="F:transcription cis-regulatory region binding"/>
    <property type="evidence" value="ECO:0007669"/>
    <property type="project" value="TreeGrafter"/>
</dbReference>
<dbReference type="EMBL" id="SLWS01000001">
    <property type="protein sequence ID" value="TCO65477.1"/>
    <property type="molecule type" value="Genomic_DNA"/>
</dbReference>
<dbReference type="InterPro" id="IPR050109">
    <property type="entry name" value="HTH-type_TetR-like_transc_reg"/>
</dbReference>
<dbReference type="InterPro" id="IPR009057">
    <property type="entry name" value="Homeodomain-like_sf"/>
</dbReference>
<dbReference type="RefSeq" id="WP_132111889.1">
    <property type="nucleotide sequence ID" value="NZ_SLWS01000001.1"/>
</dbReference>
<evidence type="ECO:0000259" key="3">
    <source>
        <dbReference type="PROSITE" id="PS50977"/>
    </source>
</evidence>
<keyword evidence="5" id="KW-1185">Reference proteome</keyword>
<accession>A0A4R2K1A8</accession>